<evidence type="ECO:0000259" key="1">
    <source>
        <dbReference type="Pfam" id="PF23128"/>
    </source>
</evidence>
<reference evidence="2 3" key="1">
    <citation type="submission" date="2022-12" db="EMBL/GenBank/DDBJ databases">
        <title>Chromosome-level genome of Tegillarca granosa.</title>
        <authorList>
            <person name="Kim J."/>
        </authorList>
    </citation>
    <scope>NUCLEOTIDE SEQUENCE [LARGE SCALE GENOMIC DNA]</scope>
    <source>
        <strain evidence="2">Teg-2019</strain>
        <tissue evidence="2">Adductor muscle</tissue>
    </source>
</reference>
<feature type="domain" description="C2CD5 C-terminal" evidence="1">
    <location>
        <begin position="15"/>
        <end position="79"/>
    </location>
</feature>
<comment type="caution">
    <text evidence="2">The sequence shown here is derived from an EMBL/GenBank/DDBJ whole genome shotgun (WGS) entry which is preliminary data.</text>
</comment>
<dbReference type="PANTHER" id="PTHR37412">
    <property type="entry name" value="C2 DOMAIN-CONTAINING PROTEIN 5"/>
    <property type="match status" value="1"/>
</dbReference>
<dbReference type="InterPro" id="IPR057815">
    <property type="entry name" value="C2CD5_C"/>
</dbReference>
<dbReference type="PANTHER" id="PTHR37412:SF2">
    <property type="entry name" value="C2 DOMAIN-CONTAINING PROTEIN 5"/>
    <property type="match status" value="1"/>
</dbReference>
<dbReference type="Proteomes" id="UP001217089">
    <property type="component" value="Unassembled WGS sequence"/>
</dbReference>
<proteinExistence type="predicted"/>
<gene>
    <name evidence="2" type="ORF">KUTeg_023196</name>
</gene>
<evidence type="ECO:0000313" key="2">
    <source>
        <dbReference type="EMBL" id="KAJ8299136.1"/>
    </source>
</evidence>
<dbReference type="InterPro" id="IPR038983">
    <property type="entry name" value="C2CD5"/>
</dbReference>
<protein>
    <recommendedName>
        <fullName evidence="1">C2CD5 C-terminal domain-containing protein</fullName>
    </recommendedName>
</protein>
<keyword evidence="3" id="KW-1185">Reference proteome</keyword>
<dbReference type="EMBL" id="JARBDR010000921">
    <property type="protein sequence ID" value="KAJ8299136.1"/>
    <property type="molecule type" value="Genomic_DNA"/>
</dbReference>
<organism evidence="2 3">
    <name type="scientific">Tegillarca granosa</name>
    <name type="common">Malaysian cockle</name>
    <name type="synonym">Anadara granosa</name>
    <dbReference type="NCBI Taxonomy" id="220873"/>
    <lineage>
        <taxon>Eukaryota</taxon>
        <taxon>Metazoa</taxon>
        <taxon>Spiralia</taxon>
        <taxon>Lophotrochozoa</taxon>
        <taxon>Mollusca</taxon>
        <taxon>Bivalvia</taxon>
        <taxon>Autobranchia</taxon>
        <taxon>Pteriomorphia</taxon>
        <taxon>Arcoida</taxon>
        <taxon>Arcoidea</taxon>
        <taxon>Arcidae</taxon>
        <taxon>Tegillarca</taxon>
    </lineage>
</organism>
<name>A0ABQ9E0X9_TEGGR</name>
<dbReference type="Pfam" id="PF23128">
    <property type="entry name" value="YbjQ_4"/>
    <property type="match status" value="1"/>
</dbReference>
<accession>A0ABQ9E0X9</accession>
<sequence length="105" mass="11217">MAISKVTQVITMHDKEMGGLGGFMHSFIFEVLANVRANVSSLGGNGLVAYKMSQCVLLYNPHKNQSQCLINVSGDVVSVSFEGMDYGSELLTKTGDSPIIVNSST</sequence>
<evidence type="ECO:0000313" key="3">
    <source>
        <dbReference type="Proteomes" id="UP001217089"/>
    </source>
</evidence>